<evidence type="ECO:0000313" key="2">
    <source>
        <dbReference type="Proteomes" id="UP000184501"/>
    </source>
</evidence>
<organism evidence="1 2">
    <name type="scientific">Streptoalloteichus hindustanus</name>
    <dbReference type="NCBI Taxonomy" id="2017"/>
    <lineage>
        <taxon>Bacteria</taxon>
        <taxon>Bacillati</taxon>
        <taxon>Actinomycetota</taxon>
        <taxon>Actinomycetes</taxon>
        <taxon>Pseudonocardiales</taxon>
        <taxon>Pseudonocardiaceae</taxon>
        <taxon>Streptoalloteichus</taxon>
    </lineage>
</organism>
<reference evidence="1 2" key="1">
    <citation type="submission" date="2016-11" db="EMBL/GenBank/DDBJ databases">
        <authorList>
            <person name="Jaros S."/>
            <person name="Januszkiewicz K."/>
            <person name="Wedrychowicz H."/>
        </authorList>
    </citation>
    <scope>NUCLEOTIDE SEQUENCE [LARGE SCALE GENOMIC DNA]</scope>
    <source>
        <strain evidence="1 2">DSM 44523</strain>
    </source>
</reference>
<evidence type="ECO:0000313" key="1">
    <source>
        <dbReference type="EMBL" id="SHF79687.1"/>
    </source>
</evidence>
<sequence>MEIRNLKLNEFRQRLKSELEALDHPEIVGVDDIAVPPGTSDDPNDKHKVHNQIRVRYASGANSVIMAHVVRGPGIPKHAPYSPPAEAF</sequence>
<keyword evidence="2" id="KW-1185">Reference proteome</keyword>
<gene>
    <name evidence="1" type="ORF">SAMN05444320_10525</name>
</gene>
<proteinExistence type="predicted"/>
<dbReference type="Proteomes" id="UP000184501">
    <property type="component" value="Unassembled WGS sequence"/>
</dbReference>
<dbReference type="AlphaFoldDB" id="A0A1M5EKG7"/>
<accession>A0A1M5EKG7</accession>
<name>A0A1M5EKG7_STRHI</name>
<dbReference type="EMBL" id="FQVN01000005">
    <property type="protein sequence ID" value="SHF79687.1"/>
    <property type="molecule type" value="Genomic_DNA"/>
</dbReference>
<protein>
    <submittedName>
        <fullName evidence="1">Uncharacterized protein</fullName>
    </submittedName>
</protein>